<dbReference type="InterPro" id="IPR001173">
    <property type="entry name" value="Glyco_trans_2-like"/>
</dbReference>
<dbReference type="AlphaFoldDB" id="A0A1Y1RP69"/>
<dbReference type="OrthoDB" id="3177103at2"/>
<dbReference type="EMBL" id="LXWF01000033">
    <property type="protein sequence ID" value="ORC17365.1"/>
    <property type="molecule type" value="Genomic_DNA"/>
</dbReference>
<evidence type="ECO:0000313" key="2">
    <source>
        <dbReference type="EMBL" id="ORC17365.1"/>
    </source>
</evidence>
<feature type="domain" description="Glycosyltransferase 2-like" evidence="1">
    <location>
        <begin position="5"/>
        <end position="122"/>
    </location>
</feature>
<sequence>MTVDIMIPYYGDVQQMKDAVASALRQTSEDWRLVVIDDRYPDPAIGHWLTGLGDPRITYILNEHNVGLNENFRRCVELAENELTVIMGCDDVLLPNYVEWVERTAATQPEATIMQPGVVVIDENDALSNTLVEKTKAHYRPKSSTLISGEDFVMTVLRGNWLYFPSLAWRTDALKKHSFREGYDIVLDMGLLLDIAFDGGSLYYDQTLAFMYRRHSASFSSAGAVDGMRFEEERRFFKEMKERAETRGWSKAARTSALHLSSRLHAATLLPQAGLTKNWSAASKLLRHVVR</sequence>
<dbReference type="CDD" id="cd00761">
    <property type="entry name" value="Glyco_tranf_GTA_type"/>
    <property type="match status" value="1"/>
</dbReference>
<dbReference type="Pfam" id="PF00535">
    <property type="entry name" value="Glycos_transf_2"/>
    <property type="match status" value="1"/>
</dbReference>
<name>A0A1Y1RP69_9MICC</name>
<organism evidence="2 3">
    <name type="scientific">Rothia nasimurium</name>
    <dbReference type="NCBI Taxonomy" id="85336"/>
    <lineage>
        <taxon>Bacteria</taxon>
        <taxon>Bacillati</taxon>
        <taxon>Actinomycetota</taxon>
        <taxon>Actinomycetes</taxon>
        <taxon>Micrococcales</taxon>
        <taxon>Micrococcaceae</taxon>
        <taxon>Rothia</taxon>
    </lineage>
</organism>
<reference evidence="2 3" key="1">
    <citation type="submission" date="2016-05" db="EMBL/GenBank/DDBJ databases">
        <title>Draft genome sequence of a porcine commensal Rothia nasimurium.</title>
        <authorList>
            <person name="Gaiser R.A."/>
            <person name="Van Baarlen P."/>
            <person name="Wells J.M."/>
        </authorList>
    </citation>
    <scope>NUCLEOTIDE SEQUENCE [LARGE SCALE GENOMIC DNA]</scope>
    <source>
        <strain evidence="2 3">PT-32</strain>
    </source>
</reference>
<dbReference type="GO" id="GO:0016740">
    <property type="term" value="F:transferase activity"/>
    <property type="evidence" value="ECO:0007669"/>
    <property type="project" value="UniProtKB-KW"/>
</dbReference>
<comment type="caution">
    <text evidence="2">The sequence shown here is derived from an EMBL/GenBank/DDBJ whole genome shotgun (WGS) entry which is preliminary data.</text>
</comment>
<evidence type="ECO:0000313" key="3">
    <source>
        <dbReference type="Proteomes" id="UP000192359"/>
    </source>
</evidence>
<dbReference type="SUPFAM" id="SSF53448">
    <property type="entry name" value="Nucleotide-diphospho-sugar transferases"/>
    <property type="match status" value="1"/>
</dbReference>
<protein>
    <submittedName>
        <fullName evidence="2">Glycosyl transferase family 2</fullName>
    </submittedName>
</protein>
<dbReference type="Gene3D" id="3.90.550.10">
    <property type="entry name" value="Spore Coat Polysaccharide Biosynthesis Protein SpsA, Chain A"/>
    <property type="match status" value="1"/>
</dbReference>
<dbReference type="Proteomes" id="UP000192359">
    <property type="component" value="Unassembled WGS sequence"/>
</dbReference>
<proteinExistence type="predicted"/>
<accession>A0A1Y1RP69</accession>
<dbReference type="InterPro" id="IPR029044">
    <property type="entry name" value="Nucleotide-diphossugar_trans"/>
</dbReference>
<keyword evidence="3" id="KW-1185">Reference proteome</keyword>
<keyword evidence="2" id="KW-0808">Transferase</keyword>
<dbReference type="RefSeq" id="WP_083091849.1">
    <property type="nucleotide sequence ID" value="NZ_LXWF01000033.1"/>
</dbReference>
<gene>
    <name evidence="2" type="ORF">A7979_02875</name>
</gene>
<evidence type="ECO:0000259" key="1">
    <source>
        <dbReference type="Pfam" id="PF00535"/>
    </source>
</evidence>